<dbReference type="RefSeq" id="WP_284333206.1">
    <property type="nucleotide sequence ID" value="NZ_BSOA01000043.1"/>
</dbReference>
<dbReference type="EMBL" id="BSOA01000043">
    <property type="protein sequence ID" value="GLQ89769.1"/>
    <property type="molecule type" value="Genomic_DNA"/>
</dbReference>
<dbReference type="InterPro" id="IPR009057">
    <property type="entry name" value="Homeodomain-like_sf"/>
</dbReference>
<dbReference type="Pfam" id="PF12833">
    <property type="entry name" value="HTH_18"/>
    <property type="match status" value="1"/>
</dbReference>
<evidence type="ECO:0000256" key="2">
    <source>
        <dbReference type="ARBA" id="ARBA00023125"/>
    </source>
</evidence>
<dbReference type="PROSITE" id="PS01124">
    <property type="entry name" value="HTH_ARAC_FAMILY_2"/>
    <property type="match status" value="1"/>
</dbReference>
<dbReference type="InterPro" id="IPR013656">
    <property type="entry name" value="PAS_4"/>
</dbReference>
<dbReference type="Gene3D" id="3.30.450.20">
    <property type="entry name" value="PAS domain"/>
    <property type="match status" value="1"/>
</dbReference>
<dbReference type="PANTHER" id="PTHR46796:SF13">
    <property type="entry name" value="HTH-TYPE TRANSCRIPTIONAL ACTIVATOR RHAS"/>
    <property type="match status" value="1"/>
</dbReference>
<accession>A0ABQ5XF12</accession>
<evidence type="ECO:0000256" key="4">
    <source>
        <dbReference type="SAM" id="MobiDB-lite"/>
    </source>
</evidence>
<dbReference type="PANTHER" id="PTHR46796">
    <property type="entry name" value="HTH-TYPE TRANSCRIPTIONAL ACTIVATOR RHAS-RELATED"/>
    <property type="match status" value="1"/>
</dbReference>
<dbReference type="Proteomes" id="UP001156627">
    <property type="component" value="Unassembled WGS sequence"/>
</dbReference>
<keyword evidence="7" id="KW-1185">Reference proteome</keyword>
<keyword evidence="3" id="KW-0804">Transcription</keyword>
<dbReference type="InterPro" id="IPR000014">
    <property type="entry name" value="PAS"/>
</dbReference>
<comment type="caution">
    <text evidence="6">The sequence shown here is derived from an EMBL/GenBank/DDBJ whole genome shotgun (WGS) entry which is preliminary data.</text>
</comment>
<protein>
    <submittedName>
        <fullName evidence="6">AraC family transcriptional regulator</fullName>
    </submittedName>
</protein>
<gene>
    <name evidence="6" type="ORF">GCM10007898_33440</name>
</gene>
<dbReference type="SMART" id="SM00342">
    <property type="entry name" value="HTH_ARAC"/>
    <property type="match status" value="1"/>
</dbReference>
<dbReference type="InterPro" id="IPR018060">
    <property type="entry name" value="HTH_AraC"/>
</dbReference>
<name>A0ABQ5XF12_9GAMM</name>
<dbReference type="Pfam" id="PF08448">
    <property type="entry name" value="PAS_4"/>
    <property type="match status" value="1"/>
</dbReference>
<evidence type="ECO:0000256" key="3">
    <source>
        <dbReference type="ARBA" id="ARBA00023163"/>
    </source>
</evidence>
<reference evidence="7" key="1">
    <citation type="journal article" date="2019" name="Int. J. Syst. Evol. Microbiol.">
        <title>The Global Catalogue of Microorganisms (GCM) 10K type strain sequencing project: providing services to taxonomists for standard genome sequencing and annotation.</title>
        <authorList>
            <consortium name="The Broad Institute Genomics Platform"/>
            <consortium name="The Broad Institute Genome Sequencing Center for Infectious Disease"/>
            <person name="Wu L."/>
            <person name="Ma J."/>
        </authorList>
    </citation>
    <scope>NUCLEOTIDE SEQUENCE [LARGE SCALE GENOMIC DNA]</scope>
    <source>
        <strain evidence="7">NBRC 111981</strain>
    </source>
</reference>
<evidence type="ECO:0000256" key="1">
    <source>
        <dbReference type="ARBA" id="ARBA00023015"/>
    </source>
</evidence>
<feature type="region of interest" description="Disordered" evidence="4">
    <location>
        <begin position="247"/>
        <end position="272"/>
    </location>
</feature>
<keyword evidence="2" id="KW-0238">DNA-binding</keyword>
<dbReference type="SUPFAM" id="SSF46689">
    <property type="entry name" value="Homeodomain-like"/>
    <property type="match status" value="2"/>
</dbReference>
<dbReference type="InterPro" id="IPR018062">
    <property type="entry name" value="HTH_AraC-typ_CS"/>
</dbReference>
<evidence type="ECO:0000313" key="6">
    <source>
        <dbReference type="EMBL" id="GLQ89769.1"/>
    </source>
</evidence>
<organism evidence="6 7">
    <name type="scientific">Dyella flagellata</name>
    <dbReference type="NCBI Taxonomy" id="1867833"/>
    <lineage>
        <taxon>Bacteria</taxon>
        <taxon>Pseudomonadati</taxon>
        <taxon>Pseudomonadota</taxon>
        <taxon>Gammaproteobacteria</taxon>
        <taxon>Lysobacterales</taxon>
        <taxon>Rhodanobacteraceae</taxon>
        <taxon>Dyella</taxon>
    </lineage>
</organism>
<proteinExistence type="predicted"/>
<dbReference type="SUPFAM" id="SSF55785">
    <property type="entry name" value="PYP-like sensor domain (PAS domain)"/>
    <property type="match status" value="1"/>
</dbReference>
<dbReference type="PROSITE" id="PS00041">
    <property type="entry name" value="HTH_ARAC_FAMILY_1"/>
    <property type="match status" value="1"/>
</dbReference>
<evidence type="ECO:0000313" key="7">
    <source>
        <dbReference type="Proteomes" id="UP001156627"/>
    </source>
</evidence>
<feature type="compositionally biased region" description="Low complexity" evidence="4">
    <location>
        <begin position="248"/>
        <end position="263"/>
    </location>
</feature>
<evidence type="ECO:0000259" key="5">
    <source>
        <dbReference type="PROSITE" id="PS01124"/>
    </source>
</evidence>
<dbReference type="SMART" id="SM00091">
    <property type="entry name" value="PAS"/>
    <property type="match status" value="1"/>
</dbReference>
<dbReference type="InterPro" id="IPR035965">
    <property type="entry name" value="PAS-like_dom_sf"/>
</dbReference>
<dbReference type="PRINTS" id="PR00032">
    <property type="entry name" value="HTHARAC"/>
</dbReference>
<dbReference type="InterPro" id="IPR020449">
    <property type="entry name" value="Tscrpt_reg_AraC-type_HTH"/>
</dbReference>
<dbReference type="Gene3D" id="1.10.10.60">
    <property type="entry name" value="Homeodomain-like"/>
    <property type="match status" value="1"/>
</dbReference>
<dbReference type="InterPro" id="IPR050204">
    <property type="entry name" value="AraC_XylS_family_regulators"/>
</dbReference>
<feature type="domain" description="HTH araC/xylS-type" evidence="5">
    <location>
        <begin position="149"/>
        <end position="246"/>
    </location>
</feature>
<dbReference type="CDD" id="cd00130">
    <property type="entry name" value="PAS"/>
    <property type="match status" value="1"/>
</dbReference>
<keyword evidence="1" id="KW-0805">Transcription regulation</keyword>
<sequence>MKWESVYSALSELNHPPFPLEAGELQVLFDSVPDVLFFVKDLAGRYLYANATMVRRLGLKSRTQLIGKRVDELYPIGLSASYAKQDRDVLEGAIIHDLLELHLYPNSTPGWCLTCKRPIYMDNKVQGLMGISRDLDRVEARGDHYEKLRATLTYLNEHFSETIYVTDLAKQIGFSVSKLERSFRSVFQLTPLQLVAQLRIQAAMHELRGNKSVADIGQSCGFSDQSAFARRFRELVGMSPSEYRAKFSAEATDSTATASTASTRQDQNRRSE</sequence>